<proteinExistence type="predicted"/>
<name>A0A2R6WT14_MARPO</name>
<keyword evidence="3" id="KW-1185">Reference proteome</keyword>
<evidence type="ECO:0000256" key="1">
    <source>
        <dbReference type="SAM" id="MobiDB-lite"/>
    </source>
</evidence>
<organism evidence="2 3">
    <name type="scientific">Marchantia polymorpha</name>
    <name type="common">Common liverwort</name>
    <name type="synonym">Marchantia aquatica</name>
    <dbReference type="NCBI Taxonomy" id="3197"/>
    <lineage>
        <taxon>Eukaryota</taxon>
        <taxon>Viridiplantae</taxon>
        <taxon>Streptophyta</taxon>
        <taxon>Embryophyta</taxon>
        <taxon>Marchantiophyta</taxon>
        <taxon>Marchantiopsida</taxon>
        <taxon>Marchantiidae</taxon>
        <taxon>Marchantiales</taxon>
        <taxon>Marchantiaceae</taxon>
        <taxon>Marchantia</taxon>
    </lineage>
</organism>
<protein>
    <submittedName>
        <fullName evidence="2">Uncharacterized protein</fullName>
    </submittedName>
</protein>
<evidence type="ECO:0000313" key="2">
    <source>
        <dbReference type="EMBL" id="PTQ36995.1"/>
    </source>
</evidence>
<reference evidence="3" key="1">
    <citation type="journal article" date="2017" name="Cell">
        <title>Insights into land plant evolution garnered from the Marchantia polymorpha genome.</title>
        <authorList>
            <person name="Bowman J.L."/>
            <person name="Kohchi T."/>
            <person name="Yamato K.T."/>
            <person name="Jenkins J."/>
            <person name="Shu S."/>
            <person name="Ishizaki K."/>
            <person name="Yamaoka S."/>
            <person name="Nishihama R."/>
            <person name="Nakamura Y."/>
            <person name="Berger F."/>
            <person name="Adam C."/>
            <person name="Aki S.S."/>
            <person name="Althoff F."/>
            <person name="Araki T."/>
            <person name="Arteaga-Vazquez M.A."/>
            <person name="Balasubrmanian S."/>
            <person name="Barry K."/>
            <person name="Bauer D."/>
            <person name="Boehm C.R."/>
            <person name="Briginshaw L."/>
            <person name="Caballero-Perez J."/>
            <person name="Catarino B."/>
            <person name="Chen F."/>
            <person name="Chiyoda S."/>
            <person name="Chovatia M."/>
            <person name="Davies K.M."/>
            <person name="Delmans M."/>
            <person name="Demura T."/>
            <person name="Dierschke T."/>
            <person name="Dolan L."/>
            <person name="Dorantes-Acosta A.E."/>
            <person name="Eklund D.M."/>
            <person name="Florent S.N."/>
            <person name="Flores-Sandoval E."/>
            <person name="Fujiyama A."/>
            <person name="Fukuzawa H."/>
            <person name="Galik B."/>
            <person name="Grimanelli D."/>
            <person name="Grimwood J."/>
            <person name="Grossniklaus U."/>
            <person name="Hamada T."/>
            <person name="Haseloff J."/>
            <person name="Hetherington A.J."/>
            <person name="Higo A."/>
            <person name="Hirakawa Y."/>
            <person name="Hundley H.N."/>
            <person name="Ikeda Y."/>
            <person name="Inoue K."/>
            <person name="Inoue S.I."/>
            <person name="Ishida S."/>
            <person name="Jia Q."/>
            <person name="Kakita M."/>
            <person name="Kanazawa T."/>
            <person name="Kawai Y."/>
            <person name="Kawashima T."/>
            <person name="Kennedy M."/>
            <person name="Kinose K."/>
            <person name="Kinoshita T."/>
            <person name="Kohara Y."/>
            <person name="Koide E."/>
            <person name="Komatsu K."/>
            <person name="Kopischke S."/>
            <person name="Kubo M."/>
            <person name="Kyozuka J."/>
            <person name="Lagercrantz U."/>
            <person name="Lin S.S."/>
            <person name="Lindquist E."/>
            <person name="Lipzen A.M."/>
            <person name="Lu C.W."/>
            <person name="De Luna E."/>
            <person name="Martienssen R.A."/>
            <person name="Minamino N."/>
            <person name="Mizutani M."/>
            <person name="Mizutani M."/>
            <person name="Mochizuki N."/>
            <person name="Monte I."/>
            <person name="Mosher R."/>
            <person name="Nagasaki H."/>
            <person name="Nakagami H."/>
            <person name="Naramoto S."/>
            <person name="Nishitani K."/>
            <person name="Ohtani M."/>
            <person name="Okamoto T."/>
            <person name="Okumura M."/>
            <person name="Phillips J."/>
            <person name="Pollak B."/>
            <person name="Reinders A."/>
            <person name="Rovekamp M."/>
            <person name="Sano R."/>
            <person name="Sawa S."/>
            <person name="Schmid M.W."/>
            <person name="Shirakawa M."/>
            <person name="Solano R."/>
            <person name="Spunde A."/>
            <person name="Suetsugu N."/>
            <person name="Sugano S."/>
            <person name="Sugiyama A."/>
            <person name="Sun R."/>
            <person name="Suzuki Y."/>
            <person name="Takenaka M."/>
            <person name="Takezawa D."/>
            <person name="Tomogane H."/>
            <person name="Tsuzuki M."/>
            <person name="Ueda T."/>
            <person name="Umeda M."/>
            <person name="Ward J.M."/>
            <person name="Watanabe Y."/>
            <person name="Yazaki K."/>
            <person name="Yokoyama R."/>
            <person name="Yoshitake Y."/>
            <person name="Yotsui I."/>
            <person name="Zachgo S."/>
            <person name="Schmutz J."/>
        </authorList>
    </citation>
    <scope>NUCLEOTIDE SEQUENCE [LARGE SCALE GENOMIC DNA]</scope>
    <source>
        <strain evidence="3">Tak-1</strain>
    </source>
</reference>
<dbReference type="Proteomes" id="UP000244005">
    <property type="component" value="Unassembled WGS sequence"/>
</dbReference>
<dbReference type="AlphaFoldDB" id="A0A2R6WT14"/>
<dbReference type="Gramene" id="Mp6g08440.1">
    <property type="protein sequence ID" value="Mp6g08440.1.cds1"/>
    <property type="gene ID" value="Mp6g08440"/>
</dbReference>
<feature type="region of interest" description="Disordered" evidence="1">
    <location>
        <begin position="1"/>
        <end position="21"/>
    </location>
</feature>
<dbReference type="EMBL" id="KZ772732">
    <property type="protein sequence ID" value="PTQ36995.1"/>
    <property type="molecule type" value="Genomic_DNA"/>
</dbReference>
<accession>A0A2R6WT14</accession>
<gene>
    <name evidence="2" type="ORF">MARPO_0060s0077</name>
</gene>
<sequence>MSSNKGHCEEEKENSKFWKGIENKKQQRQKAYWYEVGTHETAHIHQYIRKGRLQKRHSNLRTWSWSDTYKRKTAEKHAAVGHLY</sequence>
<evidence type="ECO:0000313" key="3">
    <source>
        <dbReference type="Proteomes" id="UP000244005"/>
    </source>
</evidence>